<evidence type="ECO:0000313" key="2">
    <source>
        <dbReference type="EMBL" id="BCK53408.1"/>
    </source>
</evidence>
<feature type="region of interest" description="Disordered" evidence="1">
    <location>
        <begin position="42"/>
        <end position="80"/>
    </location>
</feature>
<dbReference type="KEGG" id="nwl:NWFMUON74_11800"/>
<dbReference type="Pfam" id="PF18143">
    <property type="entry name" value="HAD_SAK_2"/>
    <property type="match status" value="1"/>
</dbReference>
<proteinExistence type="predicted"/>
<feature type="compositionally biased region" description="Polar residues" evidence="1">
    <location>
        <begin position="42"/>
        <end position="52"/>
    </location>
</feature>
<dbReference type="Proteomes" id="UP000516173">
    <property type="component" value="Chromosome"/>
</dbReference>
<protein>
    <submittedName>
        <fullName evidence="2">Uncharacterized protein</fullName>
    </submittedName>
</protein>
<keyword evidence="3" id="KW-1185">Reference proteome</keyword>
<dbReference type="AlphaFoldDB" id="A0A7G1KEC2"/>
<reference evidence="2 3" key="1">
    <citation type="submission" date="2020-08" db="EMBL/GenBank/DDBJ databases">
        <title>Genome Sequencing of Nocardia wallacei strain FMUON74 and assembly.</title>
        <authorList>
            <person name="Toyokawa M."/>
            <person name="Uesaka K."/>
        </authorList>
    </citation>
    <scope>NUCLEOTIDE SEQUENCE [LARGE SCALE GENOMIC DNA]</scope>
    <source>
        <strain evidence="2 3">FMUON74</strain>
    </source>
</reference>
<evidence type="ECO:0000256" key="1">
    <source>
        <dbReference type="SAM" id="MobiDB-lite"/>
    </source>
</evidence>
<sequence>MIGPAAILCVVRSSPVAESPDSDRSPRRPTVTYFEWCHNLGVTSADSPNQRQPEAHRTAERFAGYPPAERPDRVNLPNSGRMRMVESPRAAILLDVDGPLNPYPRRGRPPPTGYLPFVVSHRIIPAVPPIEQRVLLHPERGRDLLRLAQETNADLVWATAWEHEADRLLGPLLGLPALEVIVFEDTGIRHRDGRHGKLPTIDRWAGRRPLCWFDDEFQPADGSWAERRSDSGAPTRLIPVDRHTGLQRQHLDAARAFLRQWGRACPDEPPR</sequence>
<dbReference type="EMBL" id="AP023396">
    <property type="protein sequence ID" value="BCK53408.1"/>
    <property type="molecule type" value="Genomic_DNA"/>
</dbReference>
<evidence type="ECO:0000313" key="3">
    <source>
        <dbReference type="Proteomes" id="UP000516173"/>
    </source>
</evidence>
<gene>
    <name evidence="2" type="ORF">NWFMUON74_11800</name>
</gene>
<organism evidence="2 3">
    <name type="scientific">Nocardia wallacei</name>
    <dbReference type="NCBI Taxonomy" id="480035"/>
    <lineage>
        <taxon>Bacteria</taxon>
        <taxon>Bacillati</taxon>
        <taxon>Actinomycetota</taxon>
        <taxon>Actinomycetes</taxon>
        <taxon>Mycobacteriales</taxon>
        <taxon>Nocardiaceae</taxon>
        <taxon>Nocardia</taxon>
    </lineage>
</organism>
<name>A0A7G1KEC2_9NOCA</name>
<accession>A0A7G1KEC2</accession>